<comment type="caution">
    <text evidence="2">The sequence shown here is derived from an EMBL/GenBank/DDBJ whole genome shotgun (WGS) entry which is preliminary data.</text>
</comment>
<dbReference type="AlphaFoldDB" id="A0A5S5C0E5"/>
<accession>A0A5S5C0E5</accession>
<dbReference type="Pfam" id="PF14371">
    <property type="entry name" value="DUF4412"/>
    <property type="match status" value="1"/>
</dbReference>
<dbReference type="InterPro" id="IPR025524">
    <property type="entry name" value="DUF4412"/>
</dbReference>
<feature type="domain" description="DUF4412" evidence="1">
    <location>
        <begin position="133"/>
        <end position="288"/>
    </location>
</feature>
<gene>
    <name evidence="2" type="ORF">BD809_10915</name>
</gene>
<evidence type="ECO:0000313" key="3">
    <source>
        <dbReference type="Proteomes" id="UP000324376"/>
    </source>
</evidence>
<name>A0A5S5C0E5_9FLAO</name>
<evidence type="ECO:0000313" key="2">
    <source>
        <dbReference type="EMBL" id="TYP71433.1"/>
    </source>
</evidence>
<reference evidence="2 3" key="1">
    <citation type="submission" date="2019-07" db="EMBL/GenBank/DDBJ databases">
        <title>Genomic Encyclopedia of Archaeal and Bacterial Type Strains, Phase II (KMG-II): from individual species to whole genera.</title>
        <authorList>
            <person name="Goeker M."/>
        </authorList>
    </citation>
    <scope>NUCLEOTIDE SEQUENCE [LARGE SCALE GENOMIC DNA]</scope>
    <source>
        <strain evidence="2 3">DSM 17527</strain>
    </source>
</reference>
<dbReference type="Proteomes" id="UP000324376">
    <property type="component" value="Unassembled WGS sequence"/>
</dbReference>
<proteinExistence type="predicted"/>
<protein>
    <recommendedName>
        <fullName evidence="1">DUF4412 domain-containing protein</fullName>
    </recommendedName>
</protein>
<dbReference type="EMBL" id="VNHU01000009">
    <property type="protein sequence ID" value="TYP71433.1"/>
    <property type="molecule type" value="Genomic_DNA"/>
</dbReference>
<organism evidence="2 3">
    <name type="scientific">Aquimarina intermedia</name>
    <dbReference type="NCBI Taxonomy" id="350814"/>
    <lineage>
        <taxon>Bacteria</taxon>
        <taxon>Pseudomonadati</taxon>
        <taxon>Bacteroidota</taxon>
        <taxon>Flavobacteriia</taxon>
        <taxon>Flavobacteriales</taxon>
        <taxon>Flavobacteriaceae</taxon>
        <taxon>Aquimarina</taxon>
    </lineage>
</organism>
<sequence length="304" mass="35270">MYTTKTRIMKRSIFITVIFFLIIGTSNGEAQILKRLVKKVKGTLEQKTEEKAEHSINQAIDSLYNYENKKKNKSIAGNGDSINEHTSKSGQQIILNNIINAEKPTIKNTYLFTTKAIFEISDLKKKKSKPMLFTQYYGKMEVLNDFEETNTAMITDFDNKALILLDTKQNTAQIQSLSWMENVLIKSKKQENRDDRFVITKTGKEKMINGYFCFEYVISEEDSKMLAWFAPEVTFNYNDYLSGLNKLLKNNATLDRLTHEKIGYMMEMTLLNKNDEQITKMLVKDVKQVTTKIAMQNFKVIELF</sequence>
<keyword evidence="3" id="KW-1185">Reference proteome</keyword>
<evidence type="ECO:0000259" key="1">
    <source>
        <dbReference type="Pfam" id="PF14371"/>
    </source>
</evidence>